<comment type="caution">
    <text evidence="1">The sequence shown here is derived from an EMBL/GenBank/DDBJ whole genome shotgun (WGS) entry which is preliminary data.</text>
</comment>
<accession>A0ACC0W8A8</accession>
<dbReference type="EMBL" id="CM047582">
    <property type="protein sequence ID" value="KAI9914792.1"/>
    <property type="molecule type" value="Genomic_DNA"/>
</dbReference>
<keyword evidence="2" id="KW-1185">Reference proteome</keyword>
<protein>
    <submittedName>
        <fullName evidence="1">Uncharacterized protein</fullName>
    </submittedName>
</protein>
<evidence type="ECO:0000313" key="1">
    <source>
        <dbReference type="EMBL" id="KAI9914792.1"/>
    </source>
</evidence>
<reference evidence="1 2" key="1">
    <citation type="journal article" date="2022" name="bioRxiv">
        <title>The genome of the oomycete Peronosclerospora sorghi, a cosmopolitan pathogen of maize and sorghum, is inflated with dispersed pseudogenes.</title>
        <authorList>
            <person name="Fletcher K."/>
            <person name="Martin F."/>
            <person name="Isakeit T."/>
            <person name="Cavanaugh K."/>
            <person name="Magill C."/>
            <person name="Michelmore R."/>
        </authorList>
    </citation>
    <scope>NUCLEOTIDE SEQUENCE [LARGE SCALE GENOMIC DNA]</scope>
    <source>
        <strain evidence="1">P6</strain>
    </source>
</reference>
<sequence>MLTAAVHRAPNVLISCFVADENVIYNDFIGGYEDEFTRNFFDDFTPSQERMCVTTLQGKFAMYSFWCTRFCNMFFSKVCKTPNISKIEEL</sequence>
<gene>
    <name evidence="1" type="ORF">PsorP6_007780</name>
</gene>
<organism evidence="1 2">
    <name type="scientific">Peronosclerospora sorghi</name>
    <dbReference type="NCBI Taxonomy" id="230839"/>
    <lineage>
        <taxon>Eukaryota</taxon>
        <taxon>Sar</taxon>
        <taxon>Stramenopiles</taxon>
        <taxon>Oomycota</taxon>
        <taxon>Peronosporomycetes</taxon>
        <taxon>Peronosporales</taxon>
        <taxon>Peronosporaceae</taxon>
        <taxon>Peronosclerospora</taxon>
    </lineage>
</organism>
<evidence type="ECO:0000313" key="2">
    <source>
        <dbReference type="Proteomes" id="UP001163321"/>
    </source>
</evidence>
<proteinExistence type="predicted"/>
<dbReference type="Proteomes" id="UP001163321">
    <property type="component" value="Chromosome 3"/>
</dbReference>
<name>A0ACC0W8A8_9STRA</name>